<proteinExistence type="predicted"/>
<comment type="caution">
    <text evidence="4">The sequence shown here is derived from an EMBL/GenBank/DDBJ whole genome shotgun (WGS) entry which is preliminary data.</text>
</comment>
<name>A0A1J5T4D9_9ZZZZ</name>
<feature type="domain" description="RNA 2-O ribose methyltransferase substrate binding" evidence="3">
    <location>
        <begin position="7"/>
        <end position="82"/>
    </location>
</feature>
<dbReference type="Gene3D" id="3.30.1330.30">
    <property type="match status" value="1"/>
</dbReference>
<dbReference type="EC" id="2.1.1.185" evidence="4"/>
<keyword evidence="2 4" id="KW-0808">Transferase</keyword>
<sequence>MKKAELKLCGLPAVLARWQRAPDSIHRLFFDRETGRRVGAISKALAATRRVYRCVEDAELEKVAGTLHHGGIVAVVDGPELREPSEGDIASWARRPEPVLVLDRVGNAHNLGALVRTAAFLQVPHLLLCDHPDAARPNEAAYRVAEGGFEALAVWQTPDLPGVLAAMKSAGFDVVGAATRGGARLSPGGECGGRPAPRARALVLGNEERGLSREVESVCSRRVTLAGSESVESLNVSVAGALLMWELLAPRPRADAPNPRSRAARS</sequence>
<dbReference type="AlphaFoldDB" id="A0A1J5T4D9"/>
<dbReference type="PANTHER" id="PTHR46429">
    <property type="entry name" value="23S RRNA (GUANOSINE-2'-O-)-METHYLTRANSFERASE RLMB"/>
    <property type="match status" value="1"/>
</dbReference>
<reference evidence="4" key="1">
    <citation type="submission" date="2016-10" db="EMBL/GenBank/DDBJ databases">
        <title>Sequence of Gallionella enrichment culture.</title>
        <authorList>
            <person name="Poehlein A."/>
            <person name="Muehling M."/>
            <person name="Daniel R."/>
        </authorList>
    </citation>
    <scope>NUCLEOTIDE SEQUENCE</scope>
</reference>
<dbReference type="Gene3D" id="3.40.1280.10">
    <property type="match status" value="1"/>
</dbReference>
<dbReference type="GO" id="GO:0005829">
    <property type="term" value="C:cytosol"/>
    <property type="evidence" value="ECO:0007669"/>
    <property type="project" value="TreeGrafter"/>
</dbReference>
<protein>
    <submittedName>
        <fullName evidence="4">23S rRNA (Guanosine-2'-O-)-methyltransferase RlmB</fullName>
        <ecNumber evidence="4">2.1.1.185</ecNumber>
    </submittedName>
</protein>
<keyword evidence="1 4" id="KW-0489">Methyltransferase</keyword>
<dbReference type="InterPro" id="IPR029026">
    <property type="entry name" value="tRNA_m1G_MTases_N"/>
</dbReference>
<evidence type="ECO:0000256" key="2">
    <source>
        <dbReference type="ARBA" id="ARBA00022679"/>
    </source>
</evidence>
<dbReference type="SUPFAM" id="SSF75217">
    <property type="entry name" value="alpha/beta knot"/>
    <property type="match status" value="1"/>
</dbReference>
<dbReference type="SMART" id="SM00967">
    <property type="entry name" value="SpoU_sub_bind"/>
    <property type="match status" value="1"/>
</dbReference>
<dbReference type="GO" id="GO:0006396">
    <property type="term" value="P:RNA processing"/>
    <property type="evidence" value="ECO:0007669"/>
    <property type="project" value="InterPro"/>
</dbReference>
<evidence type="ECO:0000313" key="4">
    <source>
        <dbReference type="EMBL" id="OIR15003.1"/>
    </source>
</evidence>
<evidence type="ECO:0000259" key="3">
    <source>
        <dbReference type="SMART" id="SM00967"/>
    </source>
</evidence>
<evidence type="ECO:0000256" key="1">
    <source>
        <dbReference type="ARBA" id="ARBA00022603"/>
    </source>
</evidence>
<dbReference type="SUPFAM" id="SSF55315">
    <property type="entry name" value="L30e-like"/>
    <property type="match status" value="1"/>
</dbReference>
<dbReference type="InterPro" id="IPR001537">
    <property type="entry name" value="SpoU_MeTrfase"/>
</dbReference>
<dbReference type="GO" id="GO:0032259">
    <property type="term" value="P:methylation"/>
    <property type="evidence" value="ECO:0007669"/>
    <property type="project" value="UniProtKB-KW"/>
</dbReference>
<dbReference type="Pfam" id="PF08032">
    <property type="entry name" value="SpoU_sub_bind"/>
    <property type="match status" value="1"/>
</dbReference>
<accession>A0A1J5T4D9</accession>
<dbReference type="InterPro" id="IPR004441">
    <property type="entry name" value="rRNA_MeTrfase_TrmH"/>
</dbReference>
<dbReference type="GO" id="GO:0003723">
    <property type="term" value="F:RNA binding"/>
    <property type="evidence" value="ECO:0007669"/>
    <property type="project" value="InterPro"/>
</dbReference>
<dbReference type="GO" id="GO:0008173">
    <property type="term" value="F:RNA methyltransferase activity"/>
    <property type="evidence" value="ECO:0007669"/>
    <property type="project" value="InterPro"/>
</dbReference>
<organism evidence="4">
    <name type="scientific">mine drainage metagenome</name>
    <dbReference type="NCBI Taxonomy" id="410659"/>
    <lineage>
        <taxon>unclassified sequences</taxon>
        <taxon>metagenomes</taxon>
        <taxon>ecological metagenomes</taxon>
    </lineage>
</organism>
<dbReference type="EMBL" id="MLJW01000010">
    <property type="protein sequence ID" value="OIR15003.1"/>
    <property type="molecule type" value="Genomic_DNA"/>
</dbReference>
<dbReference type="InterPro" id="IPR029028">
    <property type="entry name" value="Alpha/beta_knot_MTases"/>
</dbReference>
<dbReference type="PANTHER" id="PTHR46429:SF2">
    <property type="entry name" value="TRNA_RRNA METHYLTRANSFERASE"/>
    <property type="match status" value="1"/>
</dbReference>
<dbReference type="InterPro" id="IPR029064">
    <property type="entry name" value="Ribosomal_eL30-like_sf"/>
</dbReference>
<dbReference type="Pfam" id="PF00588">
    <property type="entry name" value="SpoU_methylase"/>
    <property type="match status" value="1"/>
</dbReference>
<gene>
    <name evidence="4" type="primary">rlmB_2</name>
    <name evidence="4" type="ORF">GALL_41210</name>
</gene>
<dbReference type="CDD" id="cd18095">
    <property type="entry name" value="SpoU-like_rRNA-MTase"/>
    <property type="match status" value="1"/>
</dbReference>
<dbReference type="InterPro" id="IPR013123">
    <property type="entry name" value="SpoU_subst-bd"/>
</dbReference>